<dbReference type="AlphaFoldDB" id="A0A9P8C1W0"/>
<evidence type="ECO:0000313" key="1">
    <source>
        <dbReference type="EMBL" id="KAG9230295.1"/>
    </source>
</evidence>
<name>A0A9P8C1W0_9HELO</name>
<accession>A0A9P8C1W0</accession>
<proteinExistence type="predicted"/>
<sequence length="246" mass="28015">MSSISQPETALGVDASTPLIKYFIYNYETTPEVAARWVALHKRVLTEEETDLIAYVKVIHAIGLQKNHLDCQQLKLFKDGNFLWPKIANRPATARRIPTPGVLKAELANINREIALNERRRHRLDRIVKRVLLCIEEHEGKSKADAIIAIISRLGKEIPRWQHIAAEEMYEKWAGEKEKEIDTVALSISVLLAAEHQEEHKQRWAAANTLVAEDKLPDLMAELERVIIPLKGGGITLPEWYVEVEP</sequence>
<evidence type="ECO:0000313" key="2">
    <source>
        <dbReference type="Proteomes" id="UP000824998"/>
    </source>
</evidence>
<keyword evidence="2" id="KW-1185">Reference proteome</keyword>
<gene>
    <name evidence="1" type="ORF">BJ875DRAFT_472610</name>
</gene>
<comment type="caution">
    <text evidence="1">The sequence shown here is derived from an EMBL/GenBank/DDBJ whole genome shotgun (WGS) entry which is preliminary data.</text>
</comment>
<organism evidence="1 2">
    <name type="scientific">Amylocarpus encephaloides</name>
    <dbReference type="NCBI Taxonomy" id="45428"/>
    <lineage>
        <taxon>Eukaryota</taxon>
        <taxon>Fungi</taxon>
        <taxon>Dikarya</taxon>
        <taxon>Ascomycota</taxon>
        <taxon>Pezizomycotina</taxon>
        <taxon>Leotiomycetes</taxon>
        <taxon>Helotiales</taxon>
        <taxon>Helotiales incertae sedis</taxon>
        <taxon>Amylocarpus</taxon>
    </lineage>
</organism>
<dbReference type="Proteomes" id="UP000824998">
    <property type="component" value="Unassembled WGS sequence"/>
</dbReference>
<protein>
    <submittedName>
        <fullName evidence="1">Uncharacterized protein</fullName>
    </submittedName>
</protein>
<reference evidence="1" key="1">
    <citation type="journal article" date="2021" name="IMA Fungus">
        <title>Genomic characterization of three marine fungi, including Emericellopsis atlantica sp. nov. with signatures of a generalist lifestyle and marine biomass degradation.</title>
        <authorList>
            <person name="Hagestad O.C."/>
            <person name="Hou L."/>
            <person name="Andersen J.H."/>
            <person name="Hansen E.H."/>
            <person name="Altermark B."/>
            <person name="Li C."/>
            <person name="Kuhnert E."/>
            <person name="Cox R.J."/>
            <person name="Crous P.W."/>
            <person name="Spatafora J.W."/>
            <person name="Lail K."/>
            <person name="Amirebrahimi M."/>
            <person name="Lipzen A."/>
            <person name="Pangilinan J."/>
            <person name="Andreopoulos W."/>
            <person name="Hayes R.D."/>
            <person name="Ng V."/>
            <person name="Grigoriev I.V."/>
            <person name="Jackson S.A."/>
            <person name="Sutton T.D.S."/>
            <person name="Dobson A.D.W."/>
            <person name="Rama T."/>
        </authorList>
    </citation>
    <scope>NUCLEOTIDE SEQUENCE</scope>
    <source>
        <strain evidence="1">TRa018bII</strain>
    </source>
</reference>
<dbReference type="EMBL" id="MU251685">
    <property type="protein sequence ID" value="KAG9230295.1"/>
    <property type="molecule type" value="Genomic_DNA"/>
</dbReference>